<keyword evidence="2" id="KW-0805">Transcription regulation</keyword>
<organism evidence="7 8">
    <name type="scientific">Amycolatopsis sulphurea</name>
    <dbReference type="NCBI Taxonomy" id="76022"/>
    <lineage>
        <taxon>Bacteria</taxon>
        <taxon>Bacillati</taxon>
        <taxon>Actinomycetota</taxon>
        <taxon>Actinomycetes</taxon>
        <taxon>Pseudonocardiales</taxon>
        <taxon>Pseudonocardiaceae</taxon>
        <taxon>Amycolatopsis</taxon>
    </lineage>
</organism>
<dbReference type="PRINTS" id="PR00400">
    <property type="entry name" value="TETREPRESSOR"/>
</dbReference>
<dbReference type="Pfam" id="PF00440">
    <property type="entry name" value="TetR_N"/>
    <property type="match status" value="1"/>
</dbReference>
<dbReference type="GO" id="GO:0046677">
    <property type="term" value="P:response to antibiotic"/>
    <property type="evidence" value="ECO:0007669"/>
    <property type="project" value="InterPro"/>
</dbReference>
<name>A0A2A9F9X3_9PSEU</name>
<proteinExistence type="predicted"/>
<dbReference type="EMBL" id="PDJK01000002">
    <property type="protein sequence ID" value="PFG47586.1"/>
    <property type="molecule type" value="Genomic_DNA"/>
</dbReference>
<evidence type="ECO:0000256" key="2">
    <source>
        <dbReference type="ARBA" id="ARBA00023015"/>
    </source>
</evidence>
<comment type="caution">
    <text evidence="7">The sequence shown here is derived from an EMBL/GenBank/DDBJ whole genome shotgun (WGS) entry which is preliminary data.</text>
</comment>
<dbReference type="InterPro" id="IPR009057">
    <property type="entry name" value="Homeodomain-like_sf"/>
</dbReference>
<dbReference type="InterPro" id="IPR004111">
    <property type="entry name" value="Repressor_TetR_C"/>
</dbReference>
<accession>A0A2A9F9X3</accession>
<dbReference type="SUPFAM" id="SSF48498">
    <property type="entry name" value="Tetracyclin repressor-like, C-terminal domain"/>
    <property type="match status" value="1"/>
</dbReference>
<dbReference type="InterPro" id="IPR036271">
    <property type="entry name" value="Tet_transcr_reg_TetR-rel_C_sf"/>
</dbReference>
<dbReference type="SUPFAM" id="SSF46689">
    <property type="entry name" value="Homeodomain-like"/>
    <property type="match status" value="1"/>
</dbReference>
<dbReference type="Gene3D" id="1.10.10.60">
    <property type="entry name" value="Homeodomain-like"/>
    <property type="match status" value="1"/>
</dbReference>
<feature type="domain" description="HTH tetR-type" evidence="6">
    <location>
        <begin position="10"/>
        <end position="70"/>
    </location>
</feature>
<dbReference type="AlphaFoldDB" id="A0A2A9F9X3"/>
<evidence type="ECO:0000313" key="7">
    <source>
        <dbReference type="EMBL" id="PFG47586.1"/>
    </source>
</evidence>
<evidence type="ECO:0000256" key="3">
    <source>
        <dbReference type="ARBA" id="ARBA00023125"/>
    </source>
</evidence>
<dbReference type="InterPro" id="IPR001647">
    <property type="entry name" value="HTH_TetR"/>
</dbReference>
<evidence type="ECO:0000256" key="5">
    <source>
        <dbReference type="PROSITE-ProRule" id="PRU00335"/>
    </source>
</evidence>
<feature type="DNA-binding region" description="H-T-H motif" evidence="5">
    <location>
        <begin position="33"/>
        <end position="52"/>
    </location>
</feature>
<gene>
    <name evidence="7" type="ORF">ATK36_2632</name>
</gene>
<dbReference type="Pfam" id="PF02909">
    <property type="entry name" value="TetR_C_1"/>
    <property type="match status" value="1"/>
</dbReference>
<sequence>MTKRQPIKAGITLDQVIEAAFAVLDRGGLEKLSTRAIAADLGVSMNTVMWHIRTKARLMDLLAEAIFAEMDLDDLPSGWDARVVELHQRLRGAMLGHRDGARVVAGTFVTGPRTLGFSEHVVTALLEGCPTRRTAIWTSWSLFYFTLGLVQEEQASAGADLPERVPEEFPVLNSVVDEFHAAEFDARFRFGLEQILRSAEVLEAP</sequence>
<protein>
    <submittedName>
        <fullName evidence="7">TetR family transcriptional regulator</fullName>
    </submittedName>
</protein>
<evidence type="ECO:0000259" key="6">
    <source>
        <dbReference type="PROSITE" id="PS50977"/>
    </source>
</evidence>
<dbReference type="Gene3D" id="1.10.357.10">
    <property type="entry name" value="Tetracycline Repressor, domain 2"/>
    <property type="match status" value="1"/>
</dbReference>
<dbReference type="GO" id="GO:0003677">
    <property type="term" value="F:DNA binding"/>
    <property type="evidence" value="ECO:0007669"/>
    <property type="project" value="UniProtKB-UniRule"/>
</dbReference>
<keyword evidence="4" id="KW-0804">Transcription</keyword>
<reference evidence="7 8" key="1">
    <citation type="submission" date="2017-10" db="EMBL/GenBank/DDBJ databases">
        <title>Sequencing the genomes of 1000 actinobacteria strains.</title>
        <authorList>
            <person name="Klenk H.-P."/>
        </authorList>
    </citation>
    <scope>NUCLEOTIDE SEQUENCE [LARGE SCALE GENOMIC DNA]</scope>
    <source>
        <strain evidence="7 8">DSM 46092</strain>
    </source>
</reference>
<evidence type="ECO:0000313" key="8">
    <source>
        <dbReference type="Proteomes" id="UP000243542"/>
    </source>
</evidence>
<evidence type="ECO:0000256" key="1">
    <source>
        <dbReference type="ARBA" id="ARBA00022491"/>
    </source>
</evidence>
<keyword evidence="1" id="KW-0678">Repressor</keyword>
<dbReference type="InterPro" id="IPR003012">
    <property type="entry name" value="Tet_transcr_reg_TetR"/>
</dbReference>
<dbReference type="Proteomes" id="UP000243542">
    <property type="component" value="Unassembled WGS sequence"/>
</dbReference>
<evidence type="ECO:0000256" key="4">
    <source>
        <dbReference type="ARBA" id="ARBA00023163"/>
    </source>
</evidence>
<keyword evidence="8" id="KW-1185">Reference proteome</keyword>
<dbReference type="GO" id="GO:0045892">
    <property type="term" value="P:negative regulation of DNA-templated transcription"/>
    <property type="evidence" value="ECO:0007669"/>
    <property type="project" value="InterPro"/>
</dbReference>
<dbReference type="PROSITE" id="PS50977">
    <property type="entry name" value="HTH_TETR_2"/>
    <property type="match status" value="1"/>
</dbReference>
<dbReference type="RefSeq" id="WP_098511540.1">
    <property type="nucleotide sequence ID" value="NZ_JBIAKZ010000026.1"/>
</dbReference>
<keyword evidence="3 5" id="KW-0238">DNA-binding</keyword>